<dbReference type="AlphaFoldDB" id="A0A820JPA1"/>
<sequence length="58" mass="6441">TPSTPHPTLVLMNDVMHIFVDFNPIVSSTSPDDGLALILAMYAVLELNFNKNSRTIRL</sequence>
<dbReference type="Proteomes" id="UP000663868">
    <property type="component" value="Unassembled WGS sequence"/>
</dbReference>
<evidence type="ECO:0000313" key="1">
    <source>
        <dbReference type="EMBL" id="CAF4327572.1"/>
    </source>
</evidence>
<feature type="non-terminal residue" evidence="1">
    <location>
        <position position="1"/>
    </location>
</feature>
<gene>
    <name evidence="1" type="ORF">KXQ929_LOCUS46985</name>
</gene>
<organism evidence="1 2">
    <name type="scientific">Adineta steineri</name>
    <dbReference type="NCBI Taxonomy" id="433720"/>
    <lineage>
        <taxon>Eukaryota</taxon>
        <taxon>Metazoa</taxon>
        <taxon>Spiralia</taxon>
        <taxon>Gnathifera</taxon>
        <taxon>Rotifera</taxon>
        <taxon>Eurotatoria</taxon>
        <taxon>Bdelloidea</taxon>
        <taxon>Adinetida</taxon>
        <taxon>Adinetidae</taxon>
        <taxon>Adineta</taxon>
    </lineage>
</organism>
<comment type="caution">
    <text evidence="1">The sequence shown here is derived from an EMBL/GenBank/DDBJ whole genome shotgun (WGS) entry which is preliminary data.</text>
</comment>
<protein>
    <submittedName>
        <fullName evidence="1">Uncharacterized protein</fullName>
    </submittedName>
</protein>
<evidence type="ECO:0000313" key="2">
    <source>
        <dbReference type="Proteomes" id="UP000663868"/>
    </source>
</evidence>
<accession>A0A820JPA1</accession>
<dbReference type="EMBL" id="CAJOBB010016352">
    <property type="protein sequence ID" value="CAF4327572.1"/>
    <property type="molecule type" value="Genomic_DNA"/>
</dbReference>
<name>A0A820JPA1_9BILA</name>
<proteinExistence type="predicted"/>
<reference evidence="1" key="1">
    <citation type="submission" date="2021-02" db="EMBL/GenBank/DDBJ databases">
        <authorList>
            <person name="Nowell W R."/>
        </authorList>
    </citation>
    <scope>NUCLEOTIDE SEQUENCE</scope>
</reference>